<feature type="region of interest" description="Disordered" evidence="1">
    <location>
        <begin position="98"/>
        <end position="127"/>
    </location>
</feature>
<accession>A0AAW1X034</accession>
<feature type="region of interest" description="Disordered" evidence="1">
    <location>
        <begin position="1"/>
        <end position="48"/>
    </location>
</feature>
<feature type="compositionally biased region" description="Basic and acidic residues" evidence="1">
    <location>
        <begin position="8"/>
        <end position="27"/>
    </location>
</feature>
<dbReference type="EMBL" id="JBEDUW010000005">
    <property type="protein sequence ID" value="KAK9930292.1"/>
    <property type="molecule type" value="Genomic_DNA"/>
</dbReference>
<gene>
    <name evidence="2" type="ORF">M0R45_027332</name>
</gene>
<comment type="caution">
    <text evidence="2">The sequence shown here is derived from an EMBL/GenBank/DDBJ whole genome shotgun (WGS) entry which is preliminary data.</text>
</comment>
<name>A0AAW1X034_RUBAR</name>
<organism evidence="2 3">
    <name type="scientific">Rubus argutus</name>
    <name type="common">Southern blackberry</name>
    <dbReference type="NCBI Taxonomy" id="59490"/>
    <lineage>
        <taxon>Eukaryota</taxon>
        <taxon>Viridiplantae</taxon>
        <taxon>Streptophyta</taxon>
        <taxon>Embryophyta</taxon>
        <taxon>Tracheophyta</taxon>
        <taxon>Spermatophyta</taxon>
        <taxon>Magnoliopsida</taxon>
        <taxon>eudicotyledons</taxon>
        <taxon>Gunneridae</taxon>
        <taxon>Pentapetalae</taxon>
        <taxon>rosids</taxon>
        <taxon>fabids</taxon>
        <taxon>Rosales</taxon>
        <taxon>Rosaceae</taxon>
        <taxon>Rosoideae</taxon>
        <taxon>Rosoideae incertae sedis</taxon>
        <taxon>Rubus</taxon>
    </lineage>
</organism>
<dbReference type="AlphaFoldDB" id="A0AAW1X034"/>
<evidence type="ECO:0000313" key="2">
    <source>
        <dbReference type="EMBL" id="KAK9930292.1"/>
    </source>
</evidence>
<proteinExistence type="predicted"/>
<sequence>MMNHKPTRKTEPASPTDDRPGKPEARFLHHRPQKAPFKTLTSSSPPPPPVHFITTTLLVLPPTVTISALTTLTRTDRIAWVKSRFRPGLSSQHSVAFNSLASPPSQKPQTVASSNSPGRADDPPSCRASSSTRVFSSLTCCTTSASSDALSLTLAVLGRRVRRVERWELIRCLRLLSASLWLLEASVAAAEFMMESAPSIRLTTDGDEFGDCLSNNNSLKENIVSV</sequence>
<feature type="compositionally biased region" description="Polar residues" evidence="1">
    <location>
        <begin position="98"/>
        <end position="117"/>
    </location>
</feature>
<evidence type="ECO:0000256" key="1">
    <source>
        <dbReference type="SAM" id="MobiDB-lite"/>
    </source>
</evidence>
<evidence type="ECO:0000313" key="3">
    <source>
        <dbReference type="Proteomes" id="UP001457282"/>
    </source>
</evidence>
<protein>
    <submittedName>
        <fullName evidence="2">Uncharacterized protein</fullName>
    </submittedName>
</protein>
<reference evidence="2 3" key="1">
    <citation type="journal article" date="2023" name="G3 (Bethesda)">
        <title>A chromosome-length genome assembly and annotation of blackberry (Rubus argutus, cv. 'Hillquist').</title>
        <authorList>
            <person name="Bruna T."/>
            <person name="Aryal R."/>
            <person name="Dudchenko O."/>
            <person name="Sargent D.J."/>
            <person name="Mead D."/>
            <person name="Buti M."/>
            <person name="Cavallini A."/>
            <person name="Hytonen T."/>
            <person name="Andres J."/>
            <person name="Pham M."/>
            <person name="Weisz D."/>
            <person name="Mascagni F."/>
            <person name="Usai G."/>
            <person name="Natali L."/>
            <person name="Bassil N."/>
            <person name="Fernandez G.E."/>
            <person name="Lomsadze A."/>
            <person name="Armour M."/>
            <person name="Olukolu B."/>
            <person name="Poorten T."/>
            <person name="Britton C."/>
            <person name="Davik J."/>
            <person name="Ashrafi H."/>
            <person name="Aiden E.L."/>
            <person name="Borodovsky M."/>
            <person name="Worthington M."/>
        </authorList>
    </citation>
    <scope>NUCLEOTIDE SEQUENCE [LARGE SCALE GENOMIC DNA]</scope>
    <source>
        <strain evidence="2">PI 553951</strain>
    </source>
</reference>
<keyword evidence="3" id="KW-1185">Reference proteome</keyword>
<dbReference type="Proteomes" id="UP001457282">
    <property type="component" value="Unassembled WGS sequence"/>
</dbReference>